<dbReference type="RefSeq" id="WP_188312417.1">
    <property type="nucleotide sequence ID" value="NZ_JABTCG010000001.1"/>
</dbReference>
<evidence type="ECO:0000313" key="2">
    <source>
        <dbReference type="EMBL" id="MBD0849286.1"/>
    </source>
</evidence>
<feature type="chain" id="PRO_5046422617" evidence="1">
    <location>
        <begin position="20"/>
        <end position="140"/>
    </location>
</feature>
<gene>
    <name evidence="2" type="ORF">HPE63_01280</name>
</gene>
<dbReference type="EMBL" id="JABTCG010000001">
    <property type="protein sequence ID" value="MBD0849286.1"/>
    <property type="molecule type" value="Genomic_DNA"/>
</dbReference>
<comment type="caution">
    <text evidence="2">The sequence shown here is derived from an EMBL/GenBank/DDBJ whole genome shotgun (WGS) entry which is preliminary data.</text>
</comment>
<sequence>MNKRLLFLLAVFCTLANNAQENKSGTIEIEITDIEHSKGKLMIGLYQEESNWLKKPFKGTIGIIEGGKCKVVFDDIPSGTYAISLFHDENDNNELDMFLGFYPKESTACSNNAPARFGPPSWEDAKFEVNGKTIKQTIKL</sequence>
<protein>
    <submittedName>
        <fullName evidence="2">DUF2141 domain-containing protein</fullName>
    </submittedName>
</protein>
<keyword evidence="3" id="KW-1185">Reference proteome</keyword>
<feature type="signal peptide" evidence="1">
    <location>
        <begin position="1"/>
        <end position="19"/>
    </location>
</feature>
<dbReference type="Pfam" id="PF09912">
    <property type="entry name" value="DUF2141"/>
    <property type="match status" value="1"/>
</dbReference>
<keyword evidence="1" id="KW-0732">Signal</keyword>
<evidence type="ECO:0000313" key="3">
    <source>
        <dbReference type="Proteomes" id="UP000598350"/>
    </source>
</evidence>
<organism evidence="2 3">
    <name type="scientific">Maribacter arenosus</name>
    <dbReference type="NCBI Taxonomy" id="1854708"/>
    <lineage>
        <taxon>Bacteria</taxon>
        <taxon>Pseudomonadati</taxon>
        <taxon>Bacteroidota</taxon>
        <taxon>Flavobacteriia</taxon>
        <taxon>Flavobacteriales</taxon>
        <taxon>Flavobacteriaceae</taxon>
        <taxon>Maribacter</taxon>
    </lineage>
</organism>
<dbReference type="Proteomes" id="UP000598350">
    <property type="component" value="Unassembled WGS sequence"/>
</dbReference>
<accession>A0ABR7V8T6</accession>
<name>A0ABR7V8T6_9FLAO</name>
<dbReference type="InterPro" id="IPR018673">
    <property type="entry name" value="DUF2141"/>
</dbReference>
<proteinExistence type="predicted"/>
<evidence type="ECO:0000256" key="1">
    <source>
        <dbReference type="SAM" id="SignalP"/>
    </source>
</evidence>
<reference evidence="2 3" key="1">
    <citation type="submission" date="2020-05" db="EMBL/GenBank/DDBJ databases">
        <title>The draft genome sequence of Maribacter arenosus CAU 1321.</title>
        <authorList>
            <person name="Mu L."/>
        </authorList>
    </citation>
    <scope>NUCLEOTIDE SEQUENCE [LARGE SCALE GENOMIC DNA]</scope>
    <source>
        <strain evidence="2 3">CAU 1321</strain>
    </source>
</reference>